<reference evidence="7 8" key="1">
    <citation type="submission" date="2019-08" db="EMBL/GenBank/DDBJ databases">
        <title>Draft genome sequence of Ulvibacter marinus type strain NBRC 109484.</title>
        <authorList>
            <person name="Kawano K."/>
            <person name="Ushijima N."/>
            <person name="Kihara M."/>
            <person name="Itoh H."/>
        </authorList>
    </citation>
    <scope>NUCLEOTIDE SEQUENCE [LARGE SCALE GENOMIC DNA]</scope>
    <source>
        <strain evidence="7 8">NBRC 109484</strain>
    </source>
</reference>
<sequence length="504" mass="57700">MLKAYKEKYYKNNFQYILVDSLGKIIDTDDSIIPSESKYSIQEVHPFFESISDLFTISNQHYDFSCVNLDFEKKSIIADIVIYTHDNNENIIIIENLTEHYNRYQLTAQTRNESVINSQILELKNEYLLEKEQFKNNFIANFSHQLRNPITASAIFSKFLSNTNLNSEQKNYLDIILSANNDLKYRINDILDLAKIESGQLILNETTFNLKELLNKIATGYQIFATKQNLDFETGFDPKLPSYLVGDRYRLKQIIGNLINNAINFTSKGQVSLHVSLNYIRAEKASLHIEVADTGIGIDKSEHDSIFERFTKVNPNSQNNRNIGLGLAIVKYLLAQMNGNISIESQSNLGSKFVCNLSLKTAKESHKLLEVSHEIVYPDFDKKKSILLVEDSELIQLSILKILSSNGNFFLNIISNGEDVIPTLKNQEADIILISNTIQRYSAEELARSIKELSTAHKKIPILALSTEVFKEDLKRYKRSGIKDVISKPFDDKSLLDKLYKYVK</sequence>
<comment type="caution">
    <text evidence="4">Lacks conserved residue(s) required for the propagation of feature annotation.</text>
</comment>
<dbReference type="SUPFAM" id="SSF52172">
    <property type="entry name" value="CheY-like"/>
    <property type="match status" value="1"/>
</dbReference>
<dbReference type="Gene3D" id="3.30.565.10">
    <property type="entry name" value="Histidine kinase-like ATPase, C-terminal domain"/>
    <property type="match status" value="1"/>
</dbReference>
<dbReference type="InterPro" id="IPR003661">
    <property type="entry name" value="HisK_dim/P_dom"/>
</dbReference>
<organism evidence="7 8">
    <name type="scientific">Patiriisocius marinus</name>
    <dbReference type="NCBI Taxonomy" id="1397112"/>
    <lineage>
        <taxon>Bacteria</taxon>
        <taxon>Pseudomonadati</taxon>
        <taxon>Bacteroidota</taxon>
        <taxon>Flavobacteriia</taxon>
        <taxon>Flavobacteriales</taxon>
        <taxon>Flavobacteriaceae</taxon>
        <taxon>Patiriisocius</taxon>
    </lineage>
</organism>
<dbReference type="Pfam" id="PF00072">
    <property type="entry name" value="Response_reg"/>
    <property type="match status" value="1"/>
</dbReference>
<dbReference type="InterPro" id="IPR011006">
    <property type="entry name" value="CheY-like_superfamily"/>
</dbReference>
<dbReference type="RefSeq" id="WP_151674563.1">
    <property type="nucleotide sequence ID" value="NZ_BKCG01000005.1"/>
</dbReference>
<dbReference type="EMBL" id="BKCG01000005">
    <property type="protein sequence ID" value="GER60130.1"/>
    <property type="molecule type" value="Genomic_DNA"/>
</dbReference>
<gene>
    <name evidence="7" type="ORF">ULMA_22380</name>
</gene>
<proteinExistence type="predicted"/>
<dbReference type="AlphaFoldDB" id="A0A5J4J2K9"/>
<dbReference type="SMART" id="SM00387">
    <property type="entry name" value="HATPase_c"/>
    <property type="match status" value="1"/>
</dbReference>
<dbReference type="InterPro" id="IPR004358">
    <property type="entry name" value="Sig_transdc_His_kin-like_C"/>
</dbReference>
<comment type="caution">
    <text evidence="7">The sequence shown here is derived from an EMBL/GenBank/DDBJ whole genome shotgun (WGS) entry which is preliminary data.</text>
</comment>
<keyword evidence="3" id="KW-0597">Phosphoprotein</keyword>
<dbReference type="PROSITE" id="PS50110">
    <property type="entry name" value="RESPONSE_REGULATORY"/>
    <property type="match status" value="1"/>
</dbReference>
<evidence type="ECO:0000313" key="7">
    <source>
        <dbReference type="EMBL" id="GER60130.1"/>
    </source>
</evidence>
<dbReference type="SUPFAM" id="SSF47384">
    <property type="entry name" value="Homodimeric domain of signal transducing histidine kinase"/>
    <property type="match status" value="1"/>
</dbReference>
<dbReference type="Pfam" id="PF00512">
    <property type="entry name" value="HisKA"/>
    <property type="match status" value="1"/>
</dbReference>
<keyword evidence="8" id="KW-1185">Reference proteome</keyword>
<evidence type="ECO:0000256" key="4">
    <source>
        <dbReference type="PROSITE-ProRule" id="PRU00169"/>
    </source>
</evidence>
<dbReference type="Gene3D" id="1.10.287.130">
    <property type="match status" value="1"/>
</dbReference>
<dbReference type="PRINTS" id="PR00344">
    <property type="entry name" value="BCTRLSENSOR"/>
</dbReference>
<dbReference type="InterPro" id="IPR050956">
    <property type="entry name" value="2C_system_His_kinase"/>
</dbReference>
<dbReference type="InterPro" id="IPR003594">
    <property type="entry name" value="HATPase_dom"/>
</dbReference>
<accession>A0A5J4J2K9</accession>
<evidence type="ECO:0000259" key="6">
    <source>
        <dbReference type="PROSITE" id="PS50110"/>
    </source>
</evidence>
<protein>
    <recommendedName>
        <fullName evidence="2">histidine kinase</fullName>
        <ecNumber evidence="2">2.7.13.3</ecNumber>
    </recommendedName>
</protein>
<dbReference type="OrthoDB" id="9816309at2"/>
<dbReference type="CDD" id="cd17546">
    <property type="entry name" value="REC_hyHK_CKI1_RcsC-like"/>
    <property type="match status" value="1"/>
</dbReference>
<name>A0A5J4J2K9_9FLAO</name>
<evidence type="ECO:0000256" key="1">
    <source>
        <dbReference type="ARBA" id="ARBA00000085"/>
    </source>
</evidence>
<dbReference type="SMART" id="SM00388">
    <property type="entry name" value="HisKA"/>
    <property type="match status" value="1"/>
</dbReference>
<dbReference type="PANTHER" id="PTHR43719">
    <property type="entry name" value="TWO-COMPONENT HISTIDINE KINASE"/>
    <property type="match status" value="1"/>
</dbReference>
<evidence type="ECO:0000256" key="2">
    <source>
        <dbReference type="ARBA" id="ARBA00012438"/>
    </source>
</evidence>
<dbReference type="EC" id="2.7.13.3" evidence="2"/>
<dbReference type="InterPro" id="IPR036097">
    <property type="entry name" value="HisK_dim/P_sf"/>
</dbReference>
<comment type="catalytic activity">
    <reaction evidence="1">
        <text>ATP + protein L-histidine = ADP + protein N-phospho-L-histidine.</text>
        <dbReference type="EC" id="2.7.13.3"/>
    </reaction>
</comment>
<evidence type="ECO:0000256" key="3">
    <source>
        <dbReference type="ARBA" id="ARBA00022553"/>
    </source>
</evidence>
<evidence type="ECO:0000259" key="5">
    <source>
        <dbReference type="PROSITE" id="PS50109"/>
    </source>
</evidence>
<dbReference type="PANTHER" id="PTHR43719:SF28">
    <property type="entry name" value="PEROXIDE STRESS-ACTIVATED HISTIDINE KINASE MAK1-RELATED"/>
    <property type="match status" value="1"/>
</dbReference>
<dbReference type="PROSITE" id="PS50109">
    <property type="entry name" value="HIS_KIN"/>
    <property type="match status" value="1"/>
</dbReference>
<evidence type="ECO:0000313" key="8">
    <source>
        <dbReference type="Proteomes" id="UP000326509"/>
    </source>
</evidence>
<dbReference type="Proteomes" id="UP000326509">
    <property type="component" value="Unassembled WGS sequence"/>
</dbReference>
<dbReference type="SMART" id="SM00448">
    <property type="entry name" value="REC"/>
    <property type="match status" value="1"/>
</dbReference>
<dbReference type="InterPro" id="IPR001789">
    <property type="entry name" value="Sig_transdc_resp-reg_receiver"/>
</dbReference>
<dbReference type="FunFam" id="3.30.565.10:FF:000010">
    <property type="entry name" value="Sensor histidine kinase RcsC"/>
    <property type="match status" value="1"/>
</dbReference>
<dbReference type="CDD" id="cd00082">
    <property type="entry name" value="HisKA"/>
    <property type="match status" value="1"/>
</dbReference>
<dbReference type="GO" id="GO:0000155">
    <property type="term" value="F:phosphorelay sensor kinase activity"/>
    <property type="evidence" value="ECO:0007669"/>
    <property type="project" value="InterPro"/>
</dbReference>
<dbReference type="InterPro" id="IPR005467">
    <property type="entry name" value="His_kinase_dom"/>
</dbReference>
<dbReference type="Pfam" id="PF02518">
    <property type="entry name" value="HATPase_c"/>
    <property type="match status" value="1"/>
</dbReference>
<dbReference type="InterPro" id="IPR036890">
    <property type="entry name" value="HATPase_C_sf"/>
</dbReference>
<feature type="domain" description="Histidine kinase" evidence="5">
    <location>
        <begin position="141"/>
        <end position="361"/>
    </location>
</feature>
<dbReference type="Gene3D" id="3.40.50.2300">
    <property type="match status" value="1"/>
</dbReference>
<feature type="domain" description="Response regulatory" evidence="6">
    <location>
        <begin position="385"/>
        <end position="503"/>
    </location>
</feature>
<dbReference type="SUPFAM" id="SSF55874">
    <property type="entry name" value="ATPase domain of HSP90 chaperone/DNA topoisomerase II/histidine kinase"/>
    <property type="match status" value="1"/>
</dbReference>